<dbReference type="EMBL" id="JH793935">
    <property type="protein sequence ID" value="ELQ41460.1"/>
    <property type="molecule type" value="Genomic_DNA"/>
</dbReference>
<feature type="compositionally biased region" description="Polar residues" evidence="5">
    <location>
        <begin position="1"/>
        <end position="15"/>
    </location>
</feature>
<dbReference type="InterPro" id="IPR019927">
    <property type="entry name" value="Ribosomal_uL3_bac/org-type"/>
</dbReference>
<evidence type="ECO:0000256" key="5">
    <source>
        <dbReference type="SAM" id="MobiDB-lite"/>
    </source>
</evidence>
<dbReference type="GO" id="GO:0006412">
    <property type="term" value="P:translation"/>
    <property type="evidence" value="ECO:0007669"/>
    <property type="project" value="InterPro"/>
</dbReference>
<dbReference type="Gene3D" id="2.40.30.10">
    <property type="entry name" value="Translation factors"/>
    <property type="match status" value="1"/>
</dbReference>
<evidence type="ECO:0000256" key="2">
    <source>
        <dbReference type="ARBA" id="ARBA00022980"/>
    </source>
</evidence>
<name>A0AA97P3V0_PYRO3</name>
<dbReference type="AlphaFoldDB" id="A0AA97P3V0"/>
<dbReference type="InterPro" id="IPR009000">
    <property type="entry name" value="Transl_B-barrel_sf"/>
</dbReference>
<dbReference type="FunFam" id="3.30.160.810:FF:000001">
    <property type="entry name" value="50S ribosomal protein L3"/>
    <property type="match status" value="1"/>
</dbReference>
<dbReference type="PANTHER" id="PTHR11229">
    <property type="entry name" value="50S RIBOSOMAL PROTEIN L3"/>
    <property type="match status" value="1"/>
</dbReference>
<gene>
    <name evidence="6" type="ORF">OOU_Y34scaffold00278g28</name>
</gene>
<dbReference type="SUPFAM" id="SSF50447">
    <property type="entry name" value="Translation proteins"/>
    <property type="match status" value="1"/>
</dbReference>
<dbReference type="Pfam" id="PF00297">
    <property type="entry name" value="Ribosomal_L3"/>
    <property type="match status" value="1"/>
</dbReference>
<feature type="region of interest" description="Disordered" evidence="5">
    <location>
        <begin position="291"/>
        <end position="344"/>
    </location>
</feature>
<evidence type="ECO:0000256" key="3">
    <source>
        <dbReference type="ARBA" id="ARBA00023274"/>
    </source>
</evidence>
<protein>
    <recommendedName>
        <fullName evidence="4">Large ribosomal subunit protein uL3m</fullName>
    </recommendedName>
</protein>
<dbReference type="GO" id="GO:0005762">
    <property type="term" value="C:mitochondrial large ribosomal subunit"/>
    <property type="evidence" value="ECO:0007669"/>
    <property type="project" value="TreeGrafter"/>
</dbReference>
<dbReference type="PANTHER" id="PTHR11229:SF8">
    <property type="entry name" value="LARGE RIBOSOMAL SUBUNIT PROTEIN UL3M"/>
    <property type="match status" value="1"/>
</dbReference>
<evidence type="ECO:0000256" key="4">
    <source>
        <dbReference type="ARBA" id="ARBA00035209"/>
    </source>
</evidence>
<organism evidence="6">
    <name type="scientific">Pyricularia oryzae (strain Y34)</name>
    <name type="common">Rice blast fungus</name>
    <name type="synonym">Magnaporthe oryzae</name>
    <dbReference type="NCBI Taxonomy" id="1143189"/>
    <lineage>
        <taxon>Eukaryota</taxon>
        <taxon>Fungi</taxon>
        <taxon>Dikarya</taxon>
        <taxon>Ascomycota</taxon>
        <taxon>Pezizomycotina</taxon>
        <taxon>Sordariomycetes</taxon>
        <taxon>Sordariomycetidae</taxon>
        <taxon>Magnaporthales</taxon>
        <taxon>Pyriculariaceae</taxon>
        <taxon>Pyricularia</taxon>
    </lineage>
</organism>
<dbReference type="Proteomes" id="UP000011086">
    <property type="component" value="Unassembled WGS sequence"/>
</dbReference>
<dbReference type="InterPro" id="IPR000597">
    <property type="entry name" value="Ribosomal_uL3"/>
</dbReference>
<dbReference type="Gene3D" id="3.30.160.810">
    <property type="match status" value="1"/>
</dbReference>
<feature type="compositionally biased region" description="Polar residues" evidence="5">
    <location>
        <begin position="302"/>
        <end position="316"/>
    </location>
</feature>
<keyword evidence="2 6" id="KW-0689">Ribosomal protein</keyword>
<proteinExistence type="inferred from homology"/>
<comment type="similarity">
    <text evidence="1">Belongs to the universal ribosomal protein uL3 family.</text>
</comment>
<sequence>MKVKIQSDTLRQGQAQPKKAKASSSKKSAAFGPPDSIAQGQQYSITVLGQSPARPDSTAVPPPPLLHTMAPRLPSRCWSACHLQQRTSQFLLPHLDTAALRRPTISPSAGPSSSSSHLLLPRTTTRGVKYGWSNTLPKRGSKATRFNQVTAGLPAPTAGPAAALKRKENTTPVRAGVVAIKKGMTALFSRRGTRIPCTVLQLDSVQVLLNKTRENAGYFAVQVGAVPKRPSTALAPQLGYFEAKGVEPKQHVAEFRVRNEQGLLPVGVQLQPDWFHVGQWVDVRGTSRGMGFEGGMKRHGFSGQNKSHGNSLNHRTGGSVGPSQGSGSRVHPGKKMPGRMGGQSATAQNLSVLKVDNDLGIVVVKGAVAGPKGGMVKIQDAVLKPPPPEKWIRESLETLMKRHPNHDGFLEAARARHLELKEARRTHSVRKMVSPDQPRRNRLKPDPAVWGELAQL</sequence>
<reference evidence="6" key="1">
    <citation type="journal article" date="2012" name="PLoS Genet.">
        <title>Comparative analysis of the genomes of two field isolates of the rice blast fungus Magnaporthe oryzae.</title>
        <authorList>
            <person name="Xue M."/>
            <person name="Yang J."/>
            <person name="Li Z."/>
            <person name="Hu S."/>
            <person name="Yao N."/>
            <person name="Dean R.A."/>
            <person name="Zhao W."/>
            <person name="Shen M."/>
            <person name="Zhang H."/>
            <person name="Li C."/>
            <person name="Liu L."/>
            <person name="Cao L."/>
            <person name="Xu X."/>
            <person name="Xing Y."/>
            <person name="Hsiang T."/>
            <person name="Zhang Z."/>
            <person name="Xu J.R."/>
            <person name="Peng Y.L."/>
        </authorList>
    </citation>
    <scope>NUCLEOTIDE SEQUENCE</scope>
    <source>
        <strain evidence="6">Y34</strain>
    </source>
</reference>
<feature type="region of interest" description="Disordered" evidence="5">
    <location>
        <begin position="426"/>
        <end position="446"/>
    </location>
</feature>
<keyword evidence="3" id="KW-0687">Ribonucleoprotein</keyword>
<dbReference type="FunFam" id="2.40.30.10:FF:000004">
    <property type="entry name" value="50S ribosomal protein L3"/>
    <property type="match status" value="1"/>
</dbReference>
<evidence type="ECO:0000256" key="1">
    <source>
        <dbReference type="ARBA" id="ARBA00006540"/>
    </source>
</evidence>
<dbReference type="GO" id="GO:0003735">
    <property type="term" value="F:structural constituent of ribosome"/>
    <property type="evidence" value="ECO:0007669"/>
    <property type="project" value="InterPro"/>
</dbReference>
<evidence type="ECO:0000313" key="6">
    <source>
        <dbReference type="EMBL" id="ELQ41460.1"/>
    </source>
</evidence>
<accession>A0AA97P3V0</accession>
<feature type="region of interest" description="Disordered" evidence="5">
    <location>
        <begin position="1"/>
        <end position="37"/>
    </location>
</feature>
<dbReference type="NCBIfam" id="TIGR03625">
    <property type="entry name" value="L3_bact"/>
    <property type="match status" value="1"/>
</dbReference>